<dbReference type="InterPro" id="IPR019786">
    <property type="entry name" value="Zinc_finger_PHD-type_CS"/>
</dbReference>
<dbReference type="InterPro" id="IPR013083">
    <property type="entry name" value="Znf_RING/FYVE/PHD"/>
</dbReference>
<dbReference type="GO" id="GO:0000785">
    <property type="term" value="C:chromatin"/>
    <property type="evidence" value="ECO:0007669"/>
    <property type="project" value="TreeGrafter"/>
</dbReference>
<dbReference type="GO" id="GO:0008270">
    <property type="term" value="F:zinc ion binding"/>
    <property type="evidence" value="ECO:0007669"/>
    <property type="project" value="UniProtKB-KW"/>
</dbReference>
<feature type="compositionally biased region" description="Low complexity" evidence="5">
    <location>
        <begin position="544"/>
        <end position="570"/>
    </location>
</feature>
<dbReference type="AlphaFoldDB" id="A0AAW1P9M3"/>
<proteinExistence type="predicted"/>
<feature type="compositionally biased region" description="Low complexity" evidence="5">
    <location>
        <begin position="588"/>
        <end position="604"/>
    </location>
</feature>
<organism evidence="7 8">
    <name type="scientific">Symbiochloris irregularis</name>
    <dbReference type="NCBI Taxonomy" id="706552"/>
    <lineage>
        <taxon>Eukaryota</taxon>
        <taxon>Viridiplantae</taxon>
        <taxon>Chlorophyta</taxon>
        <taxon>core chlorophytes</taxon>
        <taxon>Trebouxiophyceae</taxon>
        <taxon>Trebouxiales</taxon>
        <taxon>Trebouxiaceae</taxon>
        <taxon>Symbiochloris</taxon>
    </lineage>
</organism>
<dbReference type="SUPFAM" id="SSF57903">
    <property type="entry name" value="FYVE/PHD zinc finger"/>
    <property type="match status" value="1"/>
</dbReference>
<accession>A0AAW1P9M3</accession>
<feature type="domain" description="SP-RING-type" evidence="6">
    <location>
        <begin position="310"/>
        <end position="392"/>
    </location>
</feature>
<evidence type="ECO:0000313" key="7">
    <source>
        <dbReference type="EMBL" id="KAK9806650.1"/>
    </source>
</evidence>
<dbReference type="InterPro" id="IPR011011">
    <property type="entry name" value="Znf_FYVE_PHD"/>
</dbReference>
<feature type="compositionally biased region" description="Polar residues" evidence="5">
    <location>
        <begin position="623"/>
        <end position="636"/>
    </location>
</feature>
<keyword evidence="3" id="KW-0862">Zinc</keyword>
<dbReference type="PANTHER" id="PTHR10782">
    <property type="entry name" value="ZINC FINGER MIZ DOMAIN-CONTAINING PROTEIN"/>
    <property type="match status" value="1"/>
</dbReference>
<feature type="region of interest" description="Disordered" evidence="5">
    <location>
        <begin position="438"/>
        <end position="695"/>
    </location>
</feature>
<dbReference type="PROSITE" id="PS01359">
    <property type="entry name" value="ZF_PHD_1"/>
    <property type="match status" value="1"/>
</dbReference>
<keyword evidence="2 4" id="KW-0863">Zinc-finger</keyword>
<feature type="compositionally biased region" description="Acidic residues" evidence="5">
    <location>
        <begin position="450"/>
        <end position="459"/>
    </location>
</feature>
<dbReference type="GO" id="GO:0016925">
    <property type="term" value="P:protein sumoylation"/>
    <property type="evidence" value="ECO:0007669"/>
    <property type="project" value="UniProtKB-ARBA"/>
</dbReference>
<dbReference type="Proteomes" id="UP001465755">
    <property type="component" value="Unassembled WGS sequence"/>
</dbReference>
<dbReference type="SMART" id="SM00249">
    <property type="entry name" value="PHD"/>
    <property type="match status" value="1"/>
</dbReference>
<evidence type="ECO:0000256" key="3">
    <source>
        <dbReference type="ARBA" id="ARBA00022833"/>
    </source>
</evidence>
<reference evidence="7 8" key="1">
    <citation type="journal article" date="2024" name="Nat. Commun.">
        <title>Phylogenomics reveals the evolutionary origins of lichenization in chlorophyte algae.</title>
        <authorList>
            <person name="Puginier C."/>
            <person name="Libourel C."/>
            <person name="Otte J."/>
            <person name="Skaloud P."/>
            <person name="Haon M."/>
            <person name="Grisel S."/>
            <person name="Petersen M."/>
            <person name="Berrin J.G."/>
            <person name="Delaux P.M."/>
            <person name="Dal Grande F."/>
            <person name="Keller J."/>
        </authorList>
    </citation>
    <scope>NUCLEOTIDE SEQUENCE [LARGE SCALE GENOMIC DNA]</scope>
    <source>
        <strain evidence="7 8">SAG 2036</strain>
    </source>
</reference>
<feature type="compositionally biased region" description="Low complexity" evidence="5">
    <location>
        <begin position="514"/>
        <end position="532"/>
    </location>
</feature>
<feature type="compositionally biased region" description="Polar residues" evidence="5">
    <location>
        <begin position="571"/>
        <end position="587"/>
    </location>
</feature>
<feature type="region of interest" description="Disordered" evidence="5">
    <location>
        <begin position="46"/>
        <end position="68"/>
    </location>
</feature>
<keyword evidence="8" id="KW-1185">Reference proteome</keyword>
<sequence length="695" mass="75189">MELYSNMHLPIMSGHQPAWAAARDISHASRPMTEQITQPAGTALHSAMAADQGPKAMSARQPYNHGKLSSTVNGKVALQSSYRNTQIRCLCDINVDRGSMLQCEGDGCGVWQHTACLGLSSDALPEHFFCETCTAQRADPYWRVLESSKLMAPARMLPSLHASYQNGVVPPPGQQSIDRVFNLSPANLEPLRRSASHQLQVATVLLKDTVPFRLNWPKNADLRVNNTRLNTGRRNMMHSLGPNGRDEAVNAGNIAITGRNRISLTATDGRAFCLLVMLVVRRSKAEVEALMAPCETPQQAQARVCRVVGSASEDVQVASNIVSLRCPLTGSRVARAGRFGGVDALAGFDLDAFLDMAARTRKWQCPLTMRHACVQQLQNDAFLQGILDRLVAMPDVMEVEVSPEGQWRPANSSHAWMDLEGLPLQSLPKVKPEPGLETAAKQANGAQTDSDSDSELSEGEEMRRAAQAVMASRKRAKPPVIVISDDSDDDVALPAKRSSPTQLRQAASRLLYHPQQASRGQSGQPSAQPQQAHEQRNHLRIRFGGAANSRQGQASGQAAATQSAAAPPAQNGSQWPNNYLRASQASRPPTHAPTGAHAPAPSHAQRALSHSTQAQAGSAFAPPQQTGRSQPQQNAWLTRPGWMRDSSDPGDWLAMLMEGDTDLPNLGGLDSQPQPQLQQQQSRPAPPPQVIELSP</sequence>
<dbReference type="PANTHER" id="PTHR10782:SF4">
    <property type="entry name" value="TONALLI, ISOFORM E"/>
    <property type="match status" value="1"/>
</dbReference>
<keyword evidence="1" id="KW-0479">Metal-binding</keyword>
<dbReference type="Gene3D" id="3.30.40.10">
    <property type="entry name" value="Zinc/RING finger domain, C3HC4 (zinc finger)"/>
    <property type="match status" value="2"/>
</dbReference>
<evidence type="ECO:0000256" key="4">
    <source>
        <dbReference type="PROSITE-ProRule" id="PRU00452"/>
    </source>
</evidence>
<comment type="caution">
    <text evidence="7">The sequence shown here is derived from an EMBL/GenBank/DDBJ whole genome shotgun (WGS) entry which is preliminary data.</text>
</comment>
<feature type="compositionally biased region" description="Low complexity" evidence="5">
    <location>
        <begin position="672"/>
        <end position="683"/>
    </location>
</feature>
<dbReference type="GO" id="GO:0061665">
    <property type="term" value="F:SUMO ligase activity"/>
    <property type="evidence" value="ECO:0007669"/>
    <property type="project" value="TreeGrafter"/>
</dbReference>
<protein>
    <recommendedName>
        <fullName evidence="6">SP-RING-type domain-containing protein</fullName>
    </recommendedName>
</protein>
<gene>
    <name evidence="7" type="ORF">WJX73_004251</name>
</gene>
<evidence type="ECO:0000256" key="1">
    <source>
        <dbReference type="ARBA" id="ARBA00022723"/>
    </source>
</evidence>
<dbReference type="EMBL" id="JALJOQ010000035">
    <property type="protein sequence ID" value="KAK9806650.1"/>
    <property type="molecule type" value="Genomic_DNA"/>
</dbReference>
<dbReference type="PROSITE" id="PS51044">
    <property type="entry name" value="ZF_SP_RING"/>
    <property type="match status" value="1"/>
</dbReference>
<evidence type="ECO:0000256" key="2">
    <source>
        <dbReference type="ARBA" id="ARBA00022771"/>
    </source>
</evidence>
<evidence type="ECO:0000259" key="6">
    <source>
        <dbReference type="PROSITE" id="PS51044"/>
    </source>
</evidence>
<evidence type="ECO:0000313" key="8">
    <source>
        <dbReference type="Proteomes" id="UP001465755"/>
    </source>
</evidence>
<evidence type="ECO:0000256" key="5">
    <source>
        <dbReference type="SAM" id="MobiDB-lite"/>
    </source>
</evidence>
<dbReference type="InterPro" id="IPR004181">
    <property type="entry name" value="Znf_MIZ"/>
</dbReference>
<dbReference type="Pfam" id="PF20826">
    <property type="entry name" value="PHD_5"/>
    <property type="match status" value="1"/>
</dbReference>
<dbReference type="InterPro" id="IPR001965">
    <property type="entry name" value="Znf_PHD"/>
</dbReference>
<name>A0AAW1P9M3_9CHLO</name>